<dbReference type="PANTHER" id="PTHR16172:SF41">
    <property type="entry name" value="MAJOR FACILITATOR SUPERFAMILY DOMAIN-CONTAINING PROTEIN 6-LIKE"/>
    <property type="match status" value="1"/>
</dbReference>
<feature type="transmembrane region" description="Helical" evidence="7">
    <location>
        <begin position="408"/>
        <end position="428"/>
    </location>
</feature>
<dbReference type="RefSeq" id="XP_023287469.1">
    <property type="nucleotide sequence ID" value="XM_023431701.1"/>
</dbReference>
<feature type="transmembrane region" description="Helical" evidence="7">
    <location>
        <begin position="46"/>
        <end position="66"/>
    </location>
</feature>
<keyword evidence="5 7" id="KW-0472">Membrane</keyword>
<feature type="transmembrane region" description="Helical" evidence="7">
    <location>
        <begin position="502"/>
        <end position="522"/>
    </location>
</feature>
<dbReference type="InterPro" id="IPR024989">
    <property type="entry name" value="MFS_assoc_dom"/>
</dbReference>
<evidence type="ECO:0000256" key="2">
    <source>
        <dbReference type="ARBA" id="ARBA00005241"/>
    </source>
</evidence>
<sequence length="602" mass="64740">MKRNKQIDIKRAVALAATFNFLCSCTRACLLPFLTLYFRQLGLTPAMTGIIMGAKHLISLVWSPVASLLSKHYNKRRAVINGSLVCSAAVALVLLLIPPTDVHTQSSSCNMTNQSSGLGDDLLMSSVQPETFSTTAHPKHLVSQPGVTVPAKTLADPESATTSEASLYLHADNRSHPRPSQENVSIVVNDSVREPTVSGSAVYPAIGSSAAALRNKRSDLKSEELPGGETPEQRSRFDFLGSLKAMDAQHQLFFLILITVSVWEFVSAPLEWTADDGLYEYLDFADASDRYGSTGLWRLLGAACGVAGAGLLVSQLSCLIAAQTVRSAVHFYCYAGLTALALPAASCLPLYLNRKRDRANGLLKAAQLVRGSPRALLCASTTLLVGVAGSAVENFLLWQMADHGSNELHMGLSVALALLSQAAFPLLAPRVSRLLSPGRLLALGAASLGLQCLYYSFLWGPWAVLLAQVLSCLSGGALWWAVKVQCEEVATPGAERSVGRVYSALSLHTGSGLGSFAGGFVVQTYGLAWLFRGVAAGLIVWCVCLLLLQWRAPRQRRINYSRLLAADASEASDSESEQERDWLDKAMDDDGSNNNYGRRINH</sequence>
<dbReference type="OrthoDB" id="515887at2759"/>
<evidence type="ECO:0000259" key="8">
    <source>
        <dbReference type="Pfam" id="PF12832"/>
    </source>
</evidence>
<comment type="subcellular location">
    <subcellularLocation>
        <location evidence="1">Membrane</location>
        <topology evidence="1">Multi-pass membrane protein</topology>
    </subcellularLocation>
</comment>
<evidence type="ECO:0000256" key="7">
    <source>
        <dbReference type="SAM" id="Phobius"/>
    </source>
</evidence>
<evidence type="ECO:0000256" key="1">
    <source>
        <dbReference type="ARBA" id="ARBA00004141"/>
    </source>
</evidence>
<evidence type="ECO:0000256" key="3">
    <source>
        <dbReference type="ARBA" id="ARBA00022692"/>
    </source>
</evidence>
<reference evidence="9" key="2">
    <citation type="submission" date="2025-09" db="UniProtKB">
        <authorList>
            <consortium name="Ensembl"/>
        </authorList>
    </citation>
    <scope>IDENTIFICATION</scope>
</reference>
<feature type="transmembrane region" description="Helical" evidence="7">
    <location>
        <begin position="328"/>
        <end position="352"/>
    </location>
</feature>
<reference evidence="9" key="1">
    <citation type="submission" date="2025-08" db="UniProtKB">
        <authorList>
            <consortium name="Ensembl"/>
        </authorList>
    </citation>
    <scope>IDENTIFICATION</scope>
</reference>
<dbReference type="PANTHER" id="PTHR16172">
    <property type="entry name" value="MAJOR FACILITATOR SUPERFAMILY DOMAIN-CONTAINING PROTEIN 6-LIKE"/>
    <property type="match status" value="1"/>
</dbReference>
<feature type="transmembrane region" description="Helical" evidence="7">
    <location>
        <begin position="373"/>
        <end position="396"/>
    </location>
</feature>
<evidence type="ECO:0000256" key="5">
    <source>
        <dbReference type="ARBA" id="ARBA00023136"/>
    </source>
</evidence>
<dbReference type="GeneTree" id="ENSGT00530000063599"/>
<dbReference type="GeneID" id="111673824"/>
<feature type="transmembrane region" description="Helical" evidence="7">
    <location>
        <begin position="252"/>
        <end position="274"/>
    </location>
</feature>
<feature type="transmembrane region" description="Helical" evidence="7">
    <location>
        <begin position="295"/>
        <end position="322"/>
    </location>
</feature>
<feature type="region of interest" description="Disordered" evidence="6">
    <location>
        <begin position="572"/>
        <end position="602"/>
    </location>
</feature>
<feature type="transmembrane region" description="Helical" evidence="7">
    <location>
        <begin position="528"/>
        <end position="548"/>
    </location>
</feature>
<evidence type="ECO:0000256" key="4">
    <source>
        <dbReference type="ARBA" id="ARBA00022989"/>
    </source>
</evidence>
<dbReference type="RefSeq" id="XP_023287467.1">
    <property type="nucleotide sequence ID" value="XM_023431699.1"/>
</dbReference>
<dbReference type="AlphaFoldDB" id="A0A3B4YTS2"/>
<dbReference type="Pfam" id="PF12832">
    <property type="entry name" value="MFS_1_like"/>
    <property type="match status" value="1"/>
</dbReference>
<keyword evidence="10" id="KW-1185">Reference proteome</keyword>
<dbReference type="SUPFAM" id="SSF103473">
    <property type="entry name" value="MFS general substrate transporter"/>
    <property type="match status" value="1"/>
</dbReference>
<dbReference type="InterPro" id="IPR036259">
    <property type="entry name" value="MFS_trans_sf"/>
</dbReference>
<keyword evidence="3 7" id="KW-0812">Transmembrane</keyword>
<evidence type="ECO:0000313" key="10">
    <source>
        <dbReference type="Proteomes" id="UP000261360"/>
    </source>
</evidence>
<feature type="domain" description="Major facilitator superfamily associated" evidence="8">
    <location>
        <begin position="19"/>
        <end position="532"/>
    </location>
</feature>
<dbReference type="CTD" id="162387"/>
<dbReference type="Ensembl" id="ENSSLDT00000032535.1">
    <property type="protein sequence ID" value="ENSSLDP00000031631.1"/>
    <property type="gene ID" value="ENSSLDG00000024296.1"/>
</dbReference>
<evidence type="ECO:0000256" key="6">
    <source>
        <dbReference type="SAM" id="MobiDB-lite"/>
    </source>
</evidence>
<dbReference type="Proteomes" id="UP000261360">
    <property type="component" value="Unplaced"/>
</dbReference>
<dbReference type="KEGG" id="slal:111673824"/>
<name>A0A3B4YTS2_SERLL</name>
<dbReference type="PROSITE" id="PS51257">
    <property type="entry name" value="PROKAR_LIPOPROTEIN"/>
    <property type="match status" value="1"/>
</dbReference>
<proteinExistence type="inferred from homology"/>
<dbReference type="RefSeq" id="XP_023287468.1">
    <property type="nucleotide sequence ID" value="XM_023431700.1"/>
</dbReference>
<protein>
    <submittedName>
        <fullName evidence="9">Major facilitator superfamily domain containing 6-like</fullName>
    </submittedName>
</protein>
<dbReference type="GO" id="GO:0016020">
    <property type="term" value="C:membrane"/>
    <property type="evidence" value="ECO:0007669"/>
    <property type="project" value="UniProtKB-SubCell"/>
</dbReference>
<dbReference type="CDD" id="cd17479">
    <property type="entry name" value="MFS_MFSD6L"/>
    <property type="match status" value="1"/>
</dbReference>
<comment type="similarity">
    <text evidence="2">Belongs to the major facilitator superfamily. MFSD6 family.</text>
</comment>
<dbReference type="STRING" id="1841481.ENSSLDP00000031631"/>
<feature type="compositionally biased region" description="Basic and acidic residues" evidence="6">
    <location>
        <begin position="577"/>
        <end position="588"/>
    </location>
</feature>
<dbReference type="InterPro" id="IPR051717">
    <property type="entry name" value="MFS_MFSD6"/>
</dbReference>
<accession>A0A3B4YTS2</accession>
<feature type="transmembrane region" description="Helical" evidence="7">
    <location>
        <begin position="463"/>
        <end position="482"/>
    </location>
</feature>
<keyword evidence="4 7" id="KW-1133">Transmembrane helix</keyword>
<dbReference type="Gene3D" id="1.20.1250.20">
    <property type="entry name" value="MFS general substrate transporter like domains"/>
    <property type="match status" value="2"/>
</dbReference>
<organism evidence="9 10">
    <name type="scientific">Seriola lalandi dorsalis</name>
    <dbReference type="NCBI Taxonomy" id="1841481"/>
    <lineage>
        <taxon>Eukaryota</taxon>
        <taxon>Metazoa</taxon>
        <taxon>Chordata</taxon>
        <taxon>Craniata</taxon>
        <taxon>Vertebrata</taxon>
        <taxon>Euteleostomi</taxon>
        <taxon>Actinopterygii</taxon>
        <taxon>Neopterygii</taxon>
        <taxon>Teleostei</taxon>
        <taxon>Neoteleostei</taxon>
        <taxon>Acanthomorphata</taxon>
        <taxon>Carangaria</taxon>
        <taxon>Carangiformes</taxon>
        <taxon>Carangidae</taxon>
        <taxon>Seriola</taxon>
    </lineage>
</organism>
<feature type="transmembrane region" description="Helical" evidence="7">
    <location>
        <begin position="12"/>
        <end position="34"/>
    </location>
</feature>
<evidence type="ECO:0000313" key="9">
    <source>
        <dbReference type="Ensembl" id="ENSSLDP00000031631.1"/>
    </source>
</evidence>